<sequence>MRVNENSENMSSRLIMVALIGALACGINGDRSYSRKLFEGGLVFPDDNTYSTQIPTTDADGCMDNPLELLNDGQDVNLVSAIDQSNSNGFNFVPVIDQSGLNHFGC</sequence>
<dbReference type="KEGG" id="nau:109211252"/>
<protein>
    <submittedName>
        <fullName evidence="1">Uncharacterized protein</fullName>
    </submittedName>
</protein>
<dbReference type="Proteomes" id="UP000187609">
    <property type="component" value="Unassembled WGS sequence"/>
</dbReference>
<dbReference type="PROSITE" id="PS51257">
    <property type="entry name" value="PROKAR_LIPOPROTEIN"/>
    <property type="match status" value="1"/>
</dbReference>
<accession>A0A314KJU1</accession>
<reference evidence="1" key="1">
    <citation type="submission" date="2016-11" db="EMBL/GenBank/DDBJ databases">
        <title>The genome of Nicotiana attenuata.</title>
        <authorList>
            <person name="Xu S."/>
            <person name="Brockmoeller T."/>
            <person name="Gaquerel E."/>
            <person name="Navarro A."/>
            <person name="Kuhl H."/>
            <person name="Gase K."/>
            <person name="Ling Z."/>
            <person name="Zhou W."/>
            <person name="Kreitzer C."/>
            <person name="Stanke M."/>
            <person name="Tang H."/>
            <person name="Lyons E."/>
            <person name="Pandey P."/>
            <person name="Pandey S.P."/>
            <person name="Timmermann B."/>
            <person name="Baldwin I.T."/>
        </authorList>
    </citation>
    <scope>NUCLEOTIDE SEQUENCE [LARGE SCALE GENOMIC DNA]</scope>
    <source>
        <strain evidence="1">UT</strain>
    </source>
</reference>
<evidence type="ECO:0000313" key="2">
    <source>
        <dbReference type="Proteomes" id="UP000187609"/>
    </source>
</evidence>
<dbReference type="Gramene" id="OIT29510">
    <property type="protein sequence ID" value="OIT29510"/>
    <property type="gene ID" value="A4A49_28859"/>
</dbReference>
<dbReference type="EMBL" id="MJEQ01001767">
    <property type="protein sequence ID" value="OIT29510.1"/>
    <property type="molecule type" value="Genomic_DNA"/>
</dbReference>
<organism evidence="1 2">
    <name type="scientific">Nicotiana attenuata</name>
    <name type="common">Coyote tobacco</name>
    <dbReference type="NCBI Taxonomy" id="49451"/>
    <lineage>
        <taxon>Eukaryota</taxon>
        <taxon>Viridiplantae</taxon>
        <taxon>Streptophyta</taxon>
        <taxon>Embryophyta</taxon>
        <taxon>Tracheophyta</taxon>
        <taxon>Spermatophyta</taxon>
        <taxon>Magnoliopsida</taxon>
        <taxon>eudicotyledons</taxon>
        <taxon>Gunneridae</taxon>
        <taxon>Pentapetalae</taxon>
        <taxon>asterids</taxon>
        <taxon>lamiids</taxon>
        <taxon>Solanales</taxon>
        <taxon>Solanaceae</taxon>
        <taxon>Nicotianoideae</taxon>
        <taxon>Nicotianeae</taxon>
        <taxon>Nicotiana</taxon>
    </lineage>
</organism>
<comment type="caution">
    <text evidence="1">The sequence shown here is derived from an EMBL/GenBank/DDBJ whole genome shotgun (WGS) entry which is preliminary data.</text>
</comment>
<dbReference type="AlphaFoldDB" id="A0A314KJU1"/>
<gene>
    <name evidence="1" type="ORF">A4A49_28859</name>
</gene>
<proteinExistence type="predicted"/>
<name>A0A314KJU1_NICAT</name>
<evidence type="ECO:0000313" key="1">
    <source>
        <dbReference type="EMBL" id="OIT29510.1"/>
    </source>
</evidence>
<keyword evidence="2" id="KW-1185">Reference proteome</keyword>